<keyword evidence="1" id="KW-1133">Transmembrane helix</keyword>
<accession>A0A7V2WLX5</accession>
<sequence>MFSVSRDYAPPFGMIAPFFIIGSIFFFVGTVLLLFLDPLHGHFDPMIAGWAHWFLLGFVMMIIFGAMAQLIPVVVEVGHYSVDLYYVIWPLLLIGTLTMVTGFWIAPAVLPYGGLLVLTAMLIYLYDTLMTLKKAENVTLTVKTAVAANLFLTTGIVVGFLLTLAIGAGIKVDVAWWLGTHAVLVLGGYVV</sequence>
<organism evidence="2">
    <name type="scientific">Nitratifractor salsuginis</name>
    <dbReference type="NCBI Taxonomy" id="269261"/>
    <lineage>
        <taxon>Bacteria</taxon>
        <taxon>Pseudomonadati</taxon>
        <taxon>Campylobacterota</taxon>
        <taxon>Epsilonproteobacteria</taxon>
        <taxon>Campylobacterales</taxon>
        <taxon>Sulfurovaceae</taxon>
        <taxon>Nitratifractor</taxon>
    </lineage>
</organism>
<keyword evidence="1" id="KW-0812">Transmembrane</keyword>
<evidence type="ECO:0008006" key="3">
    <source>
        <dbReference type="Google" id="ProtNLM"/>
    </source>
</evidence>
<gene>
    <name evidence="2" type="ORF">ENJ74_02100</name>
</gene>
<comment type="caution">
    <text evidence="2">The sequence shown here is derived from an EMBL/GenBank/DDBJ whole genome shotgun (WGS) entry which is preliminary data.</text>
</comment>
<feature type="transmembrane region" description="Helical" evidence="1">
    <location>
        <begin position="47"/>
        <end position="72"/>
    </location>
</feature>
<evidence type="ECO:0000256" key="1">
    <source>
        <dbReference type="SAM" id="Phobius"/>
    </source>
</evidence>
<protein>
    <recommendedName>
        <fullName evidence="3">NnrS family protein</fullName>
    </recommendedName>
</protein>
<reference evidence="2" key="1">
    <citation type="journal article" date="2020" name="mSystems">
        <title>Genome- and Community-Level Interaction Insights into Carbon Utilization and Element Cycling Functions of Hydrothermarchaeota in Hydrothermal Sediment.</title>
        <authorList>
            <person name="Zhou Z."/>
            <person name="Liu Y."/>
            <person name="Xu W."/>
            <person name="Pan J."/>
            <person name="Luo Z.H."/>
            <person name="Li M."/>
        </authorList>
    </citation>
    <scope>NUCLEOTIDE SEQUENCE [LARGE SCALE GENOMIC DNA]</scope>
    <source>
        <strain evidence="2">HyVt-513</strain>
    </source>
</reference>
<dbReference type="Proteomes" id="UP000885722">
    <property type="component" value="Unassembled WGS sequence"/>
</dbReference>
<proteinExistence type="predicted"/>
<feature type="non-terminal residue" evidence="2">
    <location>
        <position position="191"/>
    </location>
</feature>
<feature type="transmembrane region" description="Helical" evidence="1">
    <location>
        <begin position="12"/>
        <end position="35"/>
    </location>
</feature>
<feature type="transmembrane region" description="Helical" evidence="1">
    <location>
        <begin position="112"/>
        <end position="132"/>
    </location>
</feature>
<feature type="transmembrane region" description="Helical" evidence="1">
    <location>
        <begin position="84"/>
        <end position="106"/>
    </location>
</feature>
<evidence type="ECO:0000313" key="2">
    <source>
        <dbReference type="EMBL" id="HFC03642.1"/>
    </source>
</evidence>
<name>A0A7V2WLX5_9BACT</name>
<feature type="transmembrane region" description="Helical" evidence="1">
    <location>
        <begin position="144"/>
        <end position="168"/>
    </location>
</feature>
<keyword evidence="1" id="KW-0472">Membrane</keyword>
<dbReference type="EMBL" id="DRNO01000139">
    <property type="protein sequence ID" value="HFC03642.1"/>
    <property type="molecule type" value="Genomic_DNA"/>
</dbReference>
<dbReference type="AlphaFoldDB" id="A0A7V2WLX5"/>